<evidence type="ECO:0000259" key="7">
    <source>
        <dbReference type="Pfam" id="PF08386"/>
    </source>
</evidence>
<keyword evidence="9" id="KW-1185">Reference proteome</keyword>
<dbReference type="PANTHER" id="PTHR43248">
    <property type="entry name" value="2-SUCCINYL-6-HYDROXY-2,4-CYCLOHEXADIENE-1-CARBOXYLATE SYNTHASE"/>
    <property type="match status" value="1"/>
</dbReference>
<keyword evidence="3 8" id="KW-0378">Hydrolase</keyword>
<comment type="similarity">
    <text evidence="1">Belongs to the peptidase S33 family.</text>
</comment>
<organism evidence="8 9">
    <name type="scientific">Marinitenerispora sediminis</name>
    <dbReference type="NCBI Taxonomy" id="1931232"/>
    <lineage>
        <taxon>Bacteria</taxon>
        <taxon>Bacillati</taxon>
        <taxon>Actinomycetota</taxon>
        <taxon>Actinomycetes</taxon>
        <taxon>Streptosporangiales</taxon>
        <taxon>Nocardiopsidaceae</taxon>
        <taxon>Marinitenerispora</taxon>
    </lineage>
</organism>
<dbReference type="Pfam" id="PF00561">
    <property type="entry name" value="Abhydrolase_1"/>
    <property type="match status" value="1"/>
</dbReference>
<sequence>MSGGIAVTVAGALLAALAPAGTAAAAAPAAVLDWSSCTDLRVPAGEEVECATLEVPLDHDAGPASQATARIALSRVPARGQRTGVLLVNPGGPGSPGREWAAATARRLPDDLRERYDVVGFDPRGTGASTPAVACDPGHFAPVRPDTVPRGRAEARVLLDRAASYARACRSGSGELLEHMTTVDSARDMDAVRAALGVERIDFLGYSYGSYLGGVYATLFPRRVDRLVLDSVVDPDTPWYAANLAQSRALDAAADNFFAWIARHDAVYRLGGTGEQVRRRYFEVRARLAEHPLEGRFGPTELENTYVTAAYDSAYWPALAAALAGYASGEDPAALLEAGAAYGESAETDPTYGAYLATECTDSAWPRDPAVWRRDGRAAHAEAPFQGWNNTWYNAPCMFWPAAHGDWFQIDGSRAAGALLVQASEDGPTPLAGAHSMLRRFPAARLVVEEGGVSHGVSLRGNACVDEAVVQYLRDGSLPEAAAATGTADLSCATRPEPRPRTAQTGPPPADLPLPLGP</sequence>
<dbReference type="InterPro" id="IPR029058">
    <property type="entry name" value="AB_hydrolase_fold"/>
</dbReference>
<dbReference type="InterPro" id="IPR051601">
    <property type="entry name" value="Serine_prot/Carboxylest_S33"/>
</dbReference>
<gene>
    <name evidence="8" type="ORF">DEF24_15685</name>
</gene>
<name>A0A368T3F7_9ACTN</name>
<feature type="domain" description="AB hydrolase-1" evidence="6">
    <location>
        <begin position="85"/>
        <end position="264"/>
    </location>
</feature>
<feature type="domain" description="Peptidase S33 tripeptidyl aminopeptidase-like C-terminal" evidence="7">
    <location>
        <begin position="385"/>
        <end position="481"/>
    </location>
</feature>
<dbReference type="AlphaFoldDB" id="A0A368T3F7"/>
<evidence type="ECO:0000313" key="9">
    <source>
        <dbReference type="Proteomes" id="UP000253318"/>
    </source>
</evidence>
<dbReference type="EMBL" id="QEIN01000117">
    <property type="protein sequence ID" value="RCV57084.1"/>
    <property type="molecule type" value="Genomic_DNA"/>
</dbReference>
<evidence type="ECO:0000259" key="6">
    <source>
        <dbReference type="Pfam" id="PF00561"/>
    </source>
</evidence>
<feature type="chain" id="PRO_5016859285" evidence="5">
    <location>
        <begin position="26"/>
        <end position="518"/>
    </location>
</feature>
<dbReference type="Pfam" id="PF08386">
    <property type="entry name" value="Abhydrolase_4"/>
    <property type="match status" value="1"/>
</dbReference>
<dbReference type="PANTHER" id="PTHR43248:SF29">
    <property type="entry name" value="TRIPEPTIDYL AMINOPEPTIDASE"/>
    <property type="match status" value="1"/>
</dbReference>
<dbReference type="Proteomes" id="UP000253318">
    <property type="component" value="Unassembled WGS sequence"/>
</dbReference>
<keyword evidence="2 5" id="KW-0732">Signal</keyword>
<dbReference type="SUPFAM" id="SSF53474">
    <property type="entry name" value="alpha/beta-Hydrolases"/>
    <property type="match status" value="1"/>
</dbReference>
<feature type="compositionally biased region" description="Pro residues" evidence="4">
    <location>
        <begin position="506"/>
        <end position="518"/>
    </location>
</feature>
<dbReference type="InterPro" id="IPR013595">
    <property type="entry name" value="Pept_S33_TAP-like_C"/>
</dbReference>
<accession>A0A368T3F7</accession>
<feature type="signal peptide" evidence="5">
    <location>
        <begin position="1"/>
        <end position="25"/>
    </location>
</feature>
<proteinExistence type="inferred from homology"/>
<dbReference type="GO" id="GO:0016787">
    <property type="term" value="F:hydrolase activity"/>
    <property type="evidence" value="ECO:0007669"/>
    <property type="project" value="UniProtKB-KW"/>
</dbReference>
<comment type="caution">
    <text evidence="8">The sequence shown here is derived from an EMBL/GenBank/DDBJ whole genome shotgun (WGS) entry which is preliminary data.</text>
</comment>
<reference evidence="8 9" key="1">
    <citation type="submission" date="2018-04" db="EMBL/GenBank/DDBJ databases">
        <title>Novel actinobacteria from marine sediment.</title>
        <authorList>
            <person name="Ng Z.Y."/>
            <person name="Tan G.Y.A."/>
        </authorList>
    </citation>
    <scope>NUCLEOTIDE SEQUENCE [LARGE SCALE GENOMIC DNA]</scope>
    <source>
        <strain evidence="8 9">TPS81</strain>
    </source>
</reference>
<protein>
    <submittedName>
        <fullName evidence="8">Alpha/beta hydrolase</fullName>
    </submittedName>
</protein>
<feature type="region of interest" description="Disordered" evidence="4">
    <location>
        <begin position="484"/>
        <end position="518"/>
    </location>
</feature>
<evidence type="ECO:0000256" key="5">
    <source>
        <dbReference type="SAM" id="SignalP"/>
    </source>
</evidence>
<evidence type="ECO:0000256" key="2">
    <source>
        <dbReference type="ARBA" id="ARBA00022729"/>
    </source>
</evidence>
<dbReference type="InterPro" id="IPR000073">
    <property type="entry name" value="AB_hydrolase_1"/>
</dbReference>
<evidence type="ECO:0000256" key="4">
    <source>
        <dbReference type="SAM" id="MobiDB-lite"/>
    </source>
</evidence>
<evidence type="ECO:0000256" key="3">
    <source>
        <dbReference type="ARBA" id="ARBA00022801"/>
    </source>
</evidence>
<dbReference type="Gene3D" id="3.40.50.1820">
    <property type="entry name" value="alpha/beta hydrolase"/>
    <property type="match status" value="1"/>
</dbReference>
<dbReference type="OrthoDB" id="3930934at2"/>
<evidence type="ECO:0000256" key="1">
    <source>
        <dbReference type="ARBA" id="ARBA00010088"/>
    </source>
</evidence>
<evidence type="ECO:0000313" key="8">
    <source>
        <dbReference type="EMBL" id="RCV57084.1"/>
    </source>
</evidence>
<dbReference type="RefSeq" id="WP_114399429.1">
    <property type="nucleotide sequence ID" value="NZ_QEIM01000124.1"/>
</dbReference>